<proteinExistence type="predicted"/>
<protein>
    <submittedName>
        <fullName evidence="1">Uncharacterized protein</fullName>
    </submittedName>
</protein>
<comment type="caution">
    <text evidence="1">The sequence shown here is derived from an EMBL/GenBank/DDBJ whole genome shotgun (WGS) entry which is preliminary data.</text>
</comment>
<gene>
    <name evidence="1" type="ORF">CEXT_660761</name>
</gene>
<reference evidence="1 2" key="1">
    <citation type="submission" date="2021-06" db="EMBL/GenBank/DDBJ databases">
        <title>Caerostris extrusa draft genome.</title>
        <authorList>
            <person name="Kono N."/>
            <person name="Arakawa K."/>
        </authorList>
    </citation>
    <scope>NUCLEOTIDE SEQUENCE [LARGE SCALE GENOMIC DNA]</scope>
</reference>
<dbReference type="Proteomes" id="UP001054945">
    <property type="component" value="Unassembled WGS sequence"/>
</dbReference>
<sequence length="72" mass="8301">MFDLGSALGCHLETLRSSLFHLKPERLRSAIILQWRSPPCRGHHEASKSANFTLRKWPNLRSHNRGCVFCEV</sequence>
<dbReference type="EMBL" id="BPLR01010163">
    <property type="protein sequence ID" value="GIY37340.1"/>
    <property type="molecule type" value="Genomic_DNA"/>
</dbReference>
<accession>A0AAV4SY09</accession>
<keyword evidence="2" id="KW-1185">Reference proteome</keyword>
<dbReference type="AlphaFoldDB" id="A0AAV4SY09"/>
<evidence type="ECO:0000313" key="1">
    <source>
        <dbReference type="EMBL" id="GIY37340.1"/>
    </source>
</evidence>
<feature type="non-terminal residue" evidence="1">
    <location>
        <position position="72"/>
    </location>
</feature>
<evidence type="ECO:0000313" key="2">
    <source>
        <dbReference type="Proteomes" id="UP001054945"/>
    </source>
</evidence>
<name>A0AAV4SY09_CAEEX</name>
<organism evidence="1 2">
    <name type="scientific">Caerostris extrusa</name>
    <name type="common">Bark spider</name>
    <name type="synonym">Caerostris bankana</name>
    <dbReference type="NCBI Taxonomy" id="172846"/>
    <lineage>
        <taxon>Eukaryota</taxon>
        <taxon>Metazoa</taxon>
        <taxon>Ecdysozoa</taxon>
        <taxon>Arthropoda</taxon>
        <taxon>Chelicerata</taxon>
        <taxon>Arachnida</taxon>
        <taxon>Araneae</taxon>
        <taxon>Araneomorphae</taxon>
        <taxon>Entelegynae</taxon>
        <taxon>Araneoidea</taxon>
        <taxon>Araneidae</taxon>
        <taxon>Caerostris</taxon>
    </lineage>
</organism>